<dbReference type="EMBL" id="JAWZSR010000003">
    <property type="protein sequence ID" value="MDX8045640.1"/>
    <property type="molecule type" value="Genomic_DNA"/>
</dbReference>
<keyword evidence="1" id="KW-0378">Hydrolase</keyword>
<evidence type="ECO:0000313" key="1">
    <source>
        <dbReference type="EMBL" id="MDX8045640.1"/>
    </source>
</evidence>
<reference evidence="1" key="1">
    <citation type="submission" date="2023-11" db="EMBL/GenBank/DDBJ databases">
        <title>Gracilibacillus pellucida a moderately halophilic bacterium isolated from saline soil in Xinjiang province.</title>
        <authorList>
            <person name="Zhang Z."/>
            <person name="Tan F."/>
            <person name="Wang Y."/>
            <person name="Xia M."/>
        </authorList>
    </citation>
    <scope>NUCLEOTIDE SEQUENCE</scope>
    <source>
        <strain evidence="1">S3-1-1</strain>
    </source>
</reference>
<protein>
    <submittedName>
        <fullName evidence="1">N-acetylglucosamine-6-phosphate deacetylase</fullName>
        <ecNumber evidence="1">3.5.1.25</ecNumber>
    </submittedName>
</protein>
<dbReference type="Proteomes" id="UP001277972">
    <property type="component" value="Unassembled WGS sequence"/>
</dbReference>
<gene>
    <name evidence="1" type="primary">nagA</name>
    <name evidence="1" type="ORF">SH601_06525</name>
</gene>
<evidence type="ECO:0000313" key="2">
    <source>
        <dbReference type="Proteomes" id="UP001277972"/>
    </source>
</evidence>
<name>A0ACC6M3V3_9BACI</name>
<accession>A0ACC6M3V3</accession>
<dbReference type="EC" id="3.5.1.25" evidence="1"/>
<proteinExistence type="predicted"/>
<sequence length="390" mass="43041">MLLIKNIEIYTEKHVIKQGYIKVEQHTIKEIGTLDQLTSEDDYHILDFANQSLKAIPGFIDIHIHGANGADVMDGTREALQTMANILPKEGTTSFLATTMTQAEDAIEHALTTASRYMQSQQANAAEVIGIHLEGPFVNKKRKGAQPEEHIQQPNVALFQKWNSLANEQIKLVTLAPEETGGTELIEYLHKKGIIASAGHTDATAKQIQEAIPHGLSHITHLYNQMRGFHHREPGVVGAAWLEQALKVELIADGIHSDFEAVNIAFKTIGKDRLILITDAMRAKCLPDGRYDLGGQEVFVEKEQARLADGTLAGSTLKLNDAFKNILQFTDCSFEEAIAVTSTNAAKELGLIDRKGTLTEDKDADIVLLDENNEIALTICRGNIAYERMN</sequence>
<keyword evidence="2" id="KW-1185">Reference proteome</keyword>
<comment type="caution">
    <text evidence="1">The sequence shown here is derived from an EMBL/GenBank/DDBJ whole genome shotgun (WGS) entry which is preliminary data.</text>
</comment>
<organism evidence="1 2">
    <name type="scientific">Gracilibacillus pellucidus</name>
    <dbReference type="NCBI Taxonomy" id="3095368"/>
    <lineage>
        <taxon>Bacteria</taxon>
        <taxon>Bacillati</taxon>
        <taxon>Bacillota</taxon>
        <taxon>Bacilli</taxon>
        <taxon>Bacillales</taxon>
        <taxon>Bacillaceae</taxon>
        <taxon>Gracilibacillus</taxon>
    </lineage>
</organism>